<evidence type="ECO:0000313" key="2">
    <source>
        <dbReference type="Proteomes" id="UP001362999"/>
    </source>
</evidence>
<sequence>MHRCLEIQELVRLIFESLTPIQLGVRVHNGEKLWKEQLQQVLNLAITCRAFSEPALDLLWKRQDTLFNLLKTFPPSLWEVQVQDSEDFDEDSEAAFKFCGTIQSSHWDRTQFYARRISSMQLNCVPLDVLDALSRAAPADSACLLPNVQYVSWLEDDTHAFSHAQLLLGSRLTSIFLRPGNGRQFRVYSPLLAYLSTHHQSLTRFSLYSLGTTVCDEGLTNALSACLPALQQLQEVMIQVLTAPVLRTLSALPELRELVVYHLQDSQGFQTDDDASGTLVFPSLERLVVHAEDLPDVNSLLHNLGSKTPLRNFYGKTEQSPLQSHVHDFFTSFRDQRSLLHLTDLHMEFAQFYNGEKNLTGTTITPNLLHPLLGATNLRHLLLLGAIGLHLTNTFCVAMAEALPHLVTLSLHFATYTTEVNIISLAAFARHCPKLHYIQMPLSATDLTEVDEDSLPPPQIGLESLHVLRSPISESPTLVARLLAKLFPSLRYMSSNWRDDGEERDVTMGNQWNEVRELLKSR</sequence>
<reference evidence="1 2" key="1">
    <citation type="journal article" date="2024" name="J Genomics">
        <title>Draft genome sequencing and assembly of Favolaschia claudopus CIRM-BRFM 2984 isolated from oak limbs.</title>
        <authorList>
            <person name="Navarro D."/>
            <person name="Drula E."/>
            <person name="Chaduli D."/>
            <person name="Cazenave R."/>
            <person name="Ahrendt S."/>
            <person name="Wang J."/>
            <person name="Lipzen A."/>
            <person name="Daum C."/>
            <person name="Barry K."/>
            <person name="Grigoriev I.V."/>
            <person name="Favel A."/>
            <person name="Rosso M.N."/>
            <person name="Martin F."/>
        </authorList>
    </citation>
    <scope>NUCLEOTIDE SEQUENCE [LARGE SCALE GENOMIC DNA]</scope>
    <source>
        <strain evidence="1 2">CIRM-BRFM 2984</strain>
    </source>
</reference>
<comment type="caution">
    <text evidence="1">The sequence shown here is derived from an EMBL/GenBank/DDBJ whole genome shotgun (WGS) entry which is preliminary data.</text>
</comment>
<evidence type="ECO:0000313" key="1">
    <source>
        <dbReference type="EMBL" id="KAK7045210.1"/>
    </source>
</evidence>
<dbReference type="Gene3D" id="3.80.10.10">
    <property type="entry name" value="Ribonuclease Inhibitor"/>
    <property type="match status" value="1"/>
</dbReference>
<protein>
    <recommendedName>
        <fullName evidence="3">F-box domain-containing protein</fullName>
    </recommendedName>
</protein>
<keyword evidence="2" id="KW-1185">Reference proteome</keyword>
<dbReference type="EMBL" id="JAWWNJ010000011">
    <property type="protein sequence ID" value="KAK7045210.1"/>
    <property type="molecule type" value="Genomic_DNA"/>
</dbReference>
<dbReference type="AlphaFoldDB" id="A0AAW0D1F5"/>
<dbReference type="Proteomes" id="UP001362999">
    <property type="component" value="Unassembled WGS sequence"/>
</dbReference>
<name>A0AAW0D1F5_9AGAR</name>
<dbReference type="SUPFAM" id="SSF52047">
    <property type="entry name" value="RNI-like"/>
    <property type="match status" value="1"/>
</dbReference>
<proteinExistence type="predicted"/>
<accession>A0AAW0D1F5</accession>
<dbReference type="InterPro" id="IPR032675">
    <property type="entry name" value="LRR_dom_sf"/>
</dbReference>
<gene>
    <name evidence="1" type="ORF">R3P38DRAFT_2883052</name>
</gene>
<organism evidence="1 2">
    <name type="scientific">Favolaschia claudopus</name>
    <dbReference type="NCBI Taxonomy" id="2862362"/>
    <lineage>
        <taxon>Eukaryota</taxon>
        <taxon>Fungi</taxon>
        <taxon>Dikarya</taxon>
        <taxon>Basidiomycota</taxon>
        <taxon>Agaricomycotina</taxon>
        <taxon>Agaricomycetes</taxon>
        <taxon>Agaricomycetidae</taxon>
        <taxon>Agaricales</taxon>
        <taxon>Marasmiineae</taxon>
        <taxon>Mycenaceae</taxon>
        <taxon>Favolaschia</taxon>
    </lineage>
</organism>
<evidence type="ECO:0008006" key="3">
    <source>
        <dbReference type="Google" id="ProtNLM"/>
    </source>
</evidence>